<gene>
    <name evidence="1" type="ORF">AALG99_04405</name>
</gene>
<organism evidence="1 2">
    <name type="scientific">Anaerostipes hominis</name>
    <name type="common">ex Lee et al. 2021</name>
    <dbReference type="NCBI Taxonomy" id="2025494"/>
    <lineage>
        <taxon>Bacteria</taxon>
        <taxon>Bacillati</taxon>
        <taxon>Bacillota</taxon>
        <taxon>Clostridia</taxon>
        <taxon>Lachnospirales</taxon>
        <taxon>Lachnospiraceae</taxon>
        <taxon>Anaerostipes</taxon>
    </lineage>
</organism>
<evidence type="ECO:0000313" key="1">
    <source>
        <dbReference type="EMBL" id="MEY8632779.1"/>
    </source>
</evidence>
<sequence>MEWLKENSREFTDPVLILHGANDGLVSEKDYREFFGDIALRTRH</sequence>
<reference evidence="1 2" key="1">
    <citation type="submission" date="2024-03" db="EMBL/GenBank/DDBJ databases">
        <title>Mouse gut bacterial collection (mGBC) of GemPharmatech.</title>
        <authorList>
            <person name="He Y."/>
            <person name="Dong L."/>
            <person name="Wu D."/>
            <person name="Gao X."/>
            <person name="Lin Z."/>
        </authorList>
    </citation>
    <scope>NUCLEOTIDE SEQUENCE [LARGE SCALE GENOMIC DNA]</scope>
    <source>
        <strain evidence="1 2">32-10</strain>
    </source>
</reference>
<evidence type="ECO:0000313" key="2">
    <source>
        <dbReference type="Proteomes" id="UP001565219"/>
    </source>
</evidence>
<accession>A0ABV4DG95</accession>
<name>A0ABV4DG95_9FIRM</name>
<dbReference type="EMBL" id="JBCLTR010000003">
    <property type="protein sequence ID" value="MEY8632779.1"/>
    <property type="molecule type" value="Genomic_DNA"/>
</dbReference>
<comment type="caution">
    <text evidence="1">The sequence shown here is derived from an EMBL/GenBank/DDBJ whole genome shotgun (WGS) entry which is preliminary data.</text>
</comment>
<keyword evidence="2" id="KW-1185">Reference proteome</keyword>
<proteinExistence type="predicted"/>
<dbReference type="RefSeq" id="WP_235824529.1">
    <property type="nucleotide sequence ID" value="NZ_BAABXW010000001.1"/>
</dbReference>
<dbReference type="Proteomes" id="UP001565219">
    <property type="component" value="Unassembled WGS sequence"/>
</dbReference>
<protein>
    <submittedName>
        <fullName evidence="1">Lysophospholipase</fullName>
    </submittedName>
</protein>